<proteinExistence type="predicted"/>
<dbReference type="GO" id="GO:0005524">
    <property type="term" value="F:ATP binding"/>
    <property type="evidence" value="ECO:0007669"/>
    <property type="project" value="UniProtKB-KW"/>
</dbReference>
<evidence type="ECO:0000313" key="5">
    <source>
        <dbReference type="Proteomes" id="UP000000374"/>
    </source>
</evidence>
<dbReference type="SUPFAM" id="SSF140931">
    <property type="entry name" value="Fic-like"/>
    <property type="match status" value="1"/>
</dbReference>
<evidence type="ECO:0000259" key="3">
    <source>
        <dbReference type="PROSITE" id="PS51459"/>
    </source>
</evidence>
<dbReference type="Gene3D" id="1.10.3290.10">
    <property type="entry name" value="Fido-like domain"/>
    <property type="match status" value="1"/>
</dbReference>
<dbReference type="KEGG" id="vei:Veis_2022"/>
<evidence type="ECO:0000256" key="1">
    <source>
        <dbReference type="PIRSR" id="PIRSR640198-1"/>
    </source>
</evidence>
<dbReference type="PANTHER" id="PTHR13504">
    <property type="entry name" value="FIDO DOMAIN-CONTAINING PROTEIN DDB_G0283145"/>
    <property type="match status" value="1"/>
</dbReference>
<keyword evidence="5" id="KW-1185">Reference proteome</keyword>
<dbReference type="eggNOG" id="COG3177">
    <property type="taxonomic scope" value="Bacteria"/>
</dbReference>
<dbReference type="Proteomes" id="UP000000374">
    <property type="component" value="Chromosome"/>
</dbReference>
<protein>
    <submittedName>
        <fullName evidence="4">Filamentation induced by cAMP protein Fic</fullName>
    </submittedName>
</protein>
<keyword evidence="2" id="KW-0067">ATP-binding</keyword>
<accession>A1WJG7</accession>
<dbReference type="Pfam" id="PF02661">
    <property type="entry name" value="Fic"/>
    <property type="match status" value="1"/>
</dbReference>
<keyword evidence="2" id="KW-0547">Nucleotide-binding</keyword>
<dbReference type="InterPro" id="IPR040198">
    <property type="entry name" value="Fido_containing"/>
</dbReference>
<dbReference type="InterPro" id="IPR003812">
    <property type="entry name" value="Fido"/>
</dbReference>
<dbReference type="OrthoDB" id="9813719at2"/>
<feature type="domain" description="Fido" evidence="3">
    <location>
        <begin position="230"/>
        <end position="383"/>
    </location>
</feature>
<dbReference type="InterPro" id="IPR036597">
    <property type="entry name" value="Fido-like_dom_sf"/>
</dbReference>
<dbReference type="HOGENOM" id="CLU_042149_0_0_4"/>
<dbReference type="AlphaFoldDB" id="A1WJG7"/>
<evidence type="ECO:0000313" key="4">
    <source>
        <dbReference type="EMBL" id="ABM57774.1"/>
    </source>
</evidence>
<feature type="binding site" evidence="2">
    <location>
        <begin position="318"/>
        <end position="325"/>
    </location>
    <ligand>
        <name>ATP</name>
        <dbReference type="ChEBI" id="CHEBI:30616"/>
    </ligand>
</feature>
<dbReference type="STRING" id="391735.Veis_2022"/>
<dbReference type="PANTHER" id="PTHR13504:SF38">
    <property type="entry name" value="FIDO DOMAIN-CONTAINING PROTEIN"/>
    <property type="match status" value="1"/>
</dbReference>
<reference evidence="5" key="1">
    <citation type="submission" date="2006-12" db="EMBL/GenBank/DDBJ databases">
        <title>Complete sequence of chromosome 1 of Verminephrobacter eiseniae EF01-2.</title>
        <authorList>
            <person name="Copeland A."/>
            <person name="Lucas S."/>
            <person name="Lapidus A."/>
            <person name="Barry K."/>
            <person name="Detter J.C."/>
            <person name="Glavina del Rio T."/>
            <person name="Dalin E."/>
            <person name="Tice H."/>
            <person name="Pitluck S."/>
            <person name="Chertkov O."/>
            <person name="Brettin T."/>
            <person name="Bruce D."/>
            <person name="Han C."/>
            <person name="Tapia R."/>
            <person name="Gilna P."/>
            <person name="Schmutz J."/>
            <person name="Larimer F."/>
            <person name="Land M."/>
            <person name="Hauser L."/>
            <person name="Kyrpides N."/>
            <person name="Kim E."/>
            <person name="Stahl D."/>
            <person name="Richardson P."/>
        </authorList>
    </citation>
    <scope>NUCLEOTIDE SEQUENCE [LARGE SCALE GENOMIC DNA]</scope>
    <source>
        <strain evidence="5">EF01-2</strain>
    </source>
</reference>
<name>A1WJG7_VEREI</name>
<dbReference type="PROSITE" id="PS51459">
    <property type="entry name" value="FIDO"/>
    <property type="match status" value="1"/>
</dbReference>
<evidence type="ECO:0000256" key="2">
    <source>
        <dbReference type="PIRSR" id="PIRSR640198-2"/>
    </source>
</evidence>
<dbReference type="EMBL" id="CP000542">
    <property type="protein sequence ID" value="ABM57774.1"/>
    <property type="molecule type" value="Genomic_DNA"/>
</dbReference>
<organism evidence="4 5">
    <name type="scientific">Verminephrobacter eiseniae (strain EF01-2)</name>
    <dbReference type="NCBI Taxonomy" id="391735"/>
    <lineage>
        <taxon>Bacteria</taxon>
        <taxon>Pseudomonadati</taxon>
        <taxon>Pseudomonadota</taxon>
        <taxon>Betaproteobacteria</taxon>
        <taxon>Burkholderiales</taxon>
        <taxon>Comamonadaceae</taxon>
        <taxon>Verminephrobacter</taxon>
    </lineage>
</organism>
<sequence length="505" mass="56891">MVGYEFLLSKIPLRMPELDKPARIKPVTRVEEMADLIAIPKAIAPATDSILPHLLFALKHESVKLAILHEALRLLPAQDIVDAIVDAPAGAYVRRAAYLWEKVHGVELDLPLAGPAGNYVDFFDSKVYFTGQVWERSQKYRINFNGIGPYEFCPVVRRDDELEQEGESILRSLREWATAPENEPLMDRVMDWAYLSETRDSYAIENEVPSPEKEKAFLQAMAHLRDRAPLTEGYLVGLQNAVISSPLRAERGLRGTQNWLQRGGRGALAVRYVPPSPEHMLPLIDGLMRMANAKDDVPPLIKAALVSFGFVFVHPFMDGNGRLSRLLAHHCLHMKGALPDVKGSPAILPLSVAMKQEERRYLAALERFSTPARALWDVQFIGDGDFVFDFRSTPMVYAHWSGAHAAAFVTRCARVALQQSLVDEAQYLQAYDLAYERIDKQFDLPNRTINLLIQWIHRNNNRMPEQRKTAKEVAYVLSAKELSRIEAIVAQAFASHEGGPAQEEH</sequence>
<gene>
    <name evidence="4" type="ordered locus">Veis_2022</name>
</gene>
<feature type="active site" evidence="1">
    <location>
        <position position="314"/>
    </location>
</feature>